<dbReference type="FunFam" id="3.90.70.10:FF:000332">
    <property type="entry name" value="Cathepsin L1"/>
    <property type="match status" value="1"/>
</dbReference>
<reference evidence="7 8" key="1">
    <citation type="submission" date="2024-01" db="EMBL/GenBank/DDBJ databases">
        <authorList>
            <person name="Alioto T."/>
            <person name="Alioto T."/>
            <person name="Gomez Garrido J."/>
        </authorList>
    </citation>
    <scope>NUCLEOTIDE SEQUENCE [LARGE SCALE GENOMIC DNA]</scope>
</reference>
<organism evidence="7 8">
    <name type="scientific">Scomber scombrus</name>
    <name type="common">Atlantic mackerel</name>
    <name type="synonym">Scomber vernalis</name>
    <dbReference type="NCBI Taxonomy" id="13677"/>
    <lineage>
        <taxon>Eukaryota</taxon>
        <taxon>Metazoa</taxon>
        <taxon>Chordata</taxon>
        <taxon>Craniata</taxon>
        <taxon>Vertebrata</taxon>
        <taxon>Euteleostomi</taxon>
        <taxon>Actinopterygii</taxon>
        <taxon>Neopterygii</taxon>
        <taxon>Teleostei</taxon>
        <taxon>Neoteleostei</taxon>
        <taxon>Acanthomorphata</taxon>
        <taxon>Pelagiaria</taxon>
        <taxon>Scombriformes</taxon>
        <taxon>Scombridae</taxon>
        <taxon>Scomber</taxon>
    </lineage>
</organism>
<protein>
    <submittedName>
        <fullName evidence="7">Cathepsin K-like</fullName>
    </submittedName>
</protein>
<dbReference type="PROSITE" id="PS00639">
    <property type="entry name" value="THIOL_PROTEASE_HIS"/>
    <property type="match status" value="1"/>
</dbReference>
<gene>
    <name evidence="7" type="ORF">FSCOSCO3_A007132</name>
</gene>
<dbReference type="PANTHER" id="PTHR12411">
    <property type="entry name" value="CYSTEINE PROTEASE FAMILY C1-RELATED"/>
    <property type="match status" value="1"/>
</dbReference>
<evidence type="ECO:0000256" key="2">
    <source>
        <dbReference type="ARBA" id="ARBA00022670"/>
    </source>
</evidence>
<dbReference type="PROSITE" id="PS00139">
    <property type="entry name" value="THIOL_PROTEASE_CYS"/>
    <property type="match status" value="1"/>
</dbReference>
<evidence type="ECO:0000256" key="1">
    <source>
        <dbReference type="ARBA" id="ARBA00008455"/>
    </source>
</evidence>
<dbReference type="InterPro" id="IPR038765">
    <property type="entry name" value="Papain-like_cys_pep_sf"/>
</dbReference>
<dbReference type="InterPro" id="IPR000169">
    <property type="entry name" value="Pept_cys_AS"/>
</dbReference>
<dbReference type="InterPro" id="IPR025660">
    <property type="entry name" value="Pept_his_AS"/>
</dbReference>
<dbReference type="Gene3D" id="3.90.70.10">
    <property type="entry name" value="Cysteine proteinases"/>
    <property type="match status" value="1"/>
</dbReference>
<dbReference type="InterPro" id="IPR000668">
    <property type="entry name" value="Peptidase_C1A_C"/>
</dbReference>
<keyword evidence="2" id="KW-0645">Protease</keyword>
<keyword evidence="3" id="KW-0378">Hydrolase</keyword>
<feature type="non-terminal residue" evidence="7">
    <location>
        <position position="196"/>
    </location>
</feature>
<dbReference type="PRINTS" id="PR00705">
    <property type="entry name" value="PAPAIN"/>
</dbReference>
<proteinExistence type="inferred from homology"/>
<dbReference type="SUPFAM" id="SSF54001">
    <property type="entry name" value="Cysteine proteinases"/>
    <property type="match status" value="1"/>
</dbReference>
<evidence type="ECO:0000259" key="6">
    <source>
        <dbReference type="SMART" id="SM00645"/>
    </source>
</evidence>
<dbReference type="GO" id="GO:0006508">
    <property type="term" value="P:proteolysis"/>
    <property type="evidence" value="ECO:0007669"/>
    <property type="project" value="UniProtKB-KW"/>
</dbReference>
<evidence type="ECO:0000313" key="8">
    <source>
        <dbReference type="Proteomes" id="UP001314229"/>
    </source>
</evidence>
<feature type="domain" description="Peptidase C1A papain C-terminal" evidence="6">
    <location>
        <begin position="15"/>
        <end position="196"/>
    </location>
</feature>
<keyword evidence="4" id="KW-0788">Thiol protease</keyword>
<keyword evidence="5" id="KW-1015">Disulfide bond</keyword>
<accession>A0AAV1QMX6</accession>
<dbReference type="SMART" id="SM00645">
    <property type="entry name" value="Pept_C1"/>
    <property type="match status" value="1"/>
</dbReference>
<evidence type="ECO:0000256" key="5">
    <source>
        <dbReference type="ARBA" id="ARBA00023157"/>
    </source>
</evidence>
<dbReference type="InterPro" id="IPR013128">
    <property type="entry name" value="Peptidase_C1A"/>
</dbReference>
<evidence type="ECO:0000256" key="4">
    <source>
        <dbReference type="ARBA" id="ARBA00022807"/>
    </source>
</evidence>
<dbReference type="EMBL" id="CAWUFR010002325">
    <property type="protein sequence ID" value="CAK6984854.1"/>
    <property type="molecule type" value="Genomic_DNA"/>
</dbReference>
<dbReference type="Pfam" id="PF00112">
    <property type="entry name" value="Peptidase_C1"/>
    <property type="match status" value="1"/>
</dbReference>
<dbReference type="GO" id="GO:0008234">
    <property type="term" value="F:cysteine-type peptidase activity"/>
    <property type="evidence" value="ECO:0007669"/>
    <property type="project" value="UniProtKB-KW"/>
</dbReference>
<comment type="caution">
    <text evidence="7">The sequence shown here is derived from an EMBL/GenBank/DDBJ whole genome shotgun (WGS) entry which is preliminary data.</text>
</comment>
<name>A0AAV1QMX6_SCOSC</name>
<dbReference type="Proteomes" id="UP001314229">
    <property type="component" value="Unassembled WGS sequence"/>
</dbReference>
<sequence length="196" mass="21715">DTEETVDNVNFPLKLPKSIDYRKRGMVTRVKDQGNCGSCWAFSAAGALEGQLAKKTGQLLDLSVQNLIDCVTKSRGCIAGLMTDAFEYVKDNGGLNSEEAYPYTEKREQCRYTRSAIAAQCKGFNKVSKWNESALAKALYEEGPVSVAINSSSKFRFYKSGVFYNPECDKNKVGHAMLLVGYGETAEGLKYWIVKN</sequence>
<dbReference type="CDD" id="cd02248">
    <property type="entry name" value="Peptidase_C1A"/>
    <property type="match status" value="1"/>
</dbReference>
<comment type="similarity">
    <text evidence="1">Belongs to the peptidase C1 family.</text>
</comment>
<evidence type="ECO:0000256" key="3">
    <source>
        <dbReference type="ARBA" id="ARBA00022801"/>
    </source>
</evidence>
<feature type="non-terminal residue" evidence="7">
    <location>
        <position position="1"/>
    </location>
</feature>
<dbReference type="InterPro" id="IPR039417">
    <property type="entry name" value="Peptidase_C1A_papain-like"/>
</dbReference>
<dbReference type="AlphaFoldDB" id="A0AAV1QMX6"/>
<evidence type="ECO:0000313" key="7">
    <source>
        <dbReference type="EMBL" id="CAK6984854.1"/>
    </source>
</evidence>
<keyword evidence="8" id="KW-1185">Reference proteome</keyword>